<evidence type="ECO:0000256" key="3">
    <source>
        <dbReference type="ARBA" id="ARBA00022691"/>
    </source>
</evidence>
<comment type="catalytic activity">
    <reaction evidence="4 5">
        <text>L-glutaminyl-[peptide chain release factor] + S-adenosyl-L-methionine = N(5)-methyl-L-glutaminyl-[peptide chain release factor] + S-adenosyl-L-homocysteine + H(+)</text>
        <dbReference type="Rhea" id="RHEA:42896"/>
        <dbReference type="Rhea" id="RHEA-COMP:10271"/>
        <dbReference type="Rhea" id="RHEA-COMP:10272"/>
        <dbReference type="ChEBI" id="CHEBI:15378"/>
        <dbReference type="ChEBI" id="CHEBI:30011"/>
        <dbReference type="ChEBI" id="CHEBI:57856"/>
        <dbReference type="ChEBI" id="CHEBI:59789"/>
        <dbReference type="ChEBI" id="CHEBI:61891"/>
        <dbReference type="EC" id="2.1.1.297"/>
    </reaction>
</comment>
<feature type="binding site" evidence="5">
    <location>
        <position position="181"/>
    </location>
    <ligand>
        <name>S-adenosyl-L-methionine</name>
        <dbReference type="ChEBI" id="CHEBI:59789"/>
    </ligand>
</feature>
<dbReference type="Gene3D" id="1.10.8.10">
    <property type="entry name" value="DNA helicase RuvA subunit, C-terminal domain"/>
    <property type="match status" value="1"/>
</dbReference>
<dbReference type="AlphaFoldDB" id="A0A1L5P8S7"/>
<proteinExistence type="inferred from homology"/>
<feature type="domain" description="Release factor glutamine methyltransferase N-terminal" evidence="7">
    <location>
        <begin position="11"/>
        <end position="80"/>
    </location>
</feature>
<dbReference type="Pfam" id="PF17827">
    <property type="entry name" value="PrmC_N"/>
    <property type="match status" value="1"/>
</dbReference>
<evidence type="ECO:0000313" key="8">
    <source>
        <dbReference type="EMBL" id="APO76484.1"/>
    </source>
</evidence>
<dbReference type="HAMAP" id="MF_02126">
    <property type="entry name" value="RF_methyltr_PrmC"/>
    <property type="match status" value="1"/>
</dbReference>
<dbReference type="InterPro" id="IPR019874">
    <property type="entry name" value="RF_methyltr_PrmC"/>
</dbReference>
<dbReference type="Pfam" id="PF05175">
    <property type="entry name" value="MTS"/>
    <property type="match status" value="1"/>
</dbReference>
<dbReference type="RefSeq" id="WP_074062646.1">
    <property type="nucleotide sequence ID" value="NZ_CP017241.1"/>
</dbReference>
<dbReference type="InterPro" id="IPR002052">
    <property type="entry name" value="DNA_methylase_N6_adenine_CS"/>
</dbReference>
<comment type="function">
    <text evidence="5">Methylates the class 1 translation termination release factors RF1/PrfA and RF2/PrfB on the glutamine residue of the universally conserved GGQ motif.</text>
</comment>
<evidence type="ECO:0000256" key="4">
    <source>
        <dbReference type="ARBA" id="ARBA00048391"/>
    </source>
</evidence>
<dbReference type="GO" id="GO:0102559">
    <property type="term" value="F:peptide chain release factor N(5)-glutamine methyltransferase activity"/>
    <property type="evidence" value="ECO:0007669"/>
    <property type="project" value="UniProtKB-EC"/>
</dbReference>
<evidence type="ECO:0000259" key="7">
    <source>
        <dbReference type="Pfam" id="PF17827"/>
    </source>
</evidence>
<dbReference type="Proteomes" id="UP000185109">
    <property type="component" value="Chromosome"/>
</dbReference>
<evidence type="ECO:0000256" key="5">
    <source>
        <dbReference type="HAMAP-Rule" id="MF_02126"/>
    </source>
</evidence>
<dbReference type="PANTHER" id="PTHR18895:SF74">
    <property type="entry name" value="MTRF1L RELEASE FACTOR GLUTAMINE METHYLTRANSFERASE"/>
    <property type="match status" value="1"/>
</dbReference>
<feature type="binding site" evidence="5">
    <location>
        <begin position="195"/>
        <end position="198"/>
    </location>
    <ligand>
        <name>substrate</name>
    </ligand>
</feature>
<dbReference type="Gene3D" id="3.40.50.150">
    <property type="entry name" value="Vaccinia Virus protein VP39"/>
    <property type="match status" value="1"/>
</dbReference>
<gene>
    <name evidence="5 8" type="primary">prmC</name>
    <name evidence="8" type="ORF">AM571_CH03699</name>
</gene>
<evidence type="ECO:0000313" key="9">
    <source>
        <dbReference type="Proteomes" id="UP000185109"/>
    </source>
</evidence>
<evidence type="ECO:0000256" key="1">
    <source>
        <dbReference type="ARBA" id="ARBA00022603"/>
    </source>
</evidence>
<dbReference type="NCBIfam" id="TIGR00536">
    <property type="entry name" value="hemK_fam"/>
    <property type="match status" value="1"/>
</dbReference>
<keyword evidence="3 5" id="KW-0949">S-adenosyl-L-methionine</keyword>
<dbReference type="InterPro" id="IPR007848">
    <property type="entry name" value="Small_mtfrase_dom"/>
</dbReference>
<dbReference type="EMBL" id="CP017241">
    <property type="protein sequence ID" value="APO76484.1"/>
    <property type="molecule type" value="Genomic_DNA"/>
</dbReference>
<feature type="binding site" evidence="5">
    <location>
        <position position="195"/>
    </location>
    <ligand>
        <name>S-adenosyl-L-methionine</name>
        <dbReference type="ChEBI" id="CHEBI:59789"/>
    </ligand>
</feature>
<dbReference type="PANTHER" id="PTHR18895">
    <property type="entry name" value="HEMK METHYLTRANSFERASE"/>
    <property type="match status" value="1"/>
</dbReference>
<dbReference type="InterPro" id="IPR029063">
    <property type="entry name" value="SAM-dependent_MTases_sf"/>
</dbReference>
<dbReference type="InterPro" id="IPR050320">
    <property type="entry name" value="N5-glutamine_MTase"/>
</dbReference>
<evidence type="ECO:0000256" key="2">
    <source>
        <dbReference type="ARBA" id="ARBA00022679"/>
    </source>
</evidence>
<dbReference type="NCBIfam" id="TIGR03534">
    <property type="entry name" value="RF_mod_PrmC"/>
    <property type="match status" value="1"/>
</dbReference>
<name>A0A1L5P8S7_RHIET</name>
<dbReference type="SUPFAM" id="SSF53335">
    <property type="entry name" value="S-adenosyl-L-methionine-dependent methyltransferases"/>
    <property type="match status" value="1"/>
</dbReference>
<dbReference type="GO" id="GO:0003676">
    <property type="term" value="F:nucleic acid binding"/>
    <property type="evidence" value="ECO:0007669"/>
    <property type="project" value="InterPro"/>
</dbReference>
<reference evidence="8 9" key="1">
    <citation type="submission" date="2016-09" db="EMBL/GenBank/DDBJ databases">
        <title>The complete genome sequences of Rhizobium gallicum, symbiovars gallicum and phaseoli, symbionts associated to common bean (Phaseolus vulgaris).</title>
        <authorList>
            <person name="Bustos P."/>
            <person name="Santamaria R.I."/>
            <person name="Perez-Carrascal O.M."/>
            <person name="Juarez S."/>
            <person name="Lozano L."/>
            <person name="Martinez-Flores I."/>
            <person name="Martinez-Romero E."/>
            <person name="Cevallos M."/>
            <person name="Romero D."/>
            <person name="Davila G."/>
            <person name="Gonzalez V."/>
        </authorList>
    </citation>
    <scope>NUCLEOTIDE SEQUENCE [LARGE SCALE GENOMIC DNA]</scope>
    <source>
        <strain evidence="8 9">8C-3</strain>
    </source>
</reference>
<feature type="domain" description="Methyltransferase small" evidence="6">
    <location>
        <begin position="113"/>
        <end position="200"/>
    </location>
</feature>
<feature type="binding site" evidence="5">
    <location>
        <position position="152"/>
    </location>
    <ligand>
        <name>S-adenosyl-L-methionine</name>
        <dbReference type="ChEBI" id="CHEBI:59789"/>
    </ligand>
</feature>
<feature type="binding site" evidence="5">
    <location>
        <begin position="129"/>
        <end position="133"/>
    </location>
    <ligand>
        <name>S-adenosyl-L-methionine</name>
        <dbReference type="ChEBI" id="CHEBI:59789"/>
    </ligand>
</feature>
<dbReference type="CDD" id="cd02440">
    <property type="entry name" value="AdoMet_MTases"/>
    <property type="match status" value="1"/>
</dbReference>
<protein>
    <recommendedName>
        <fullName evidence="5">Release factor glutamine methyltransferase</fullName>
        <shortName evidence="5">RF MTase</shortName>
        <ecNumber evidence="5">2.1.1.297</ecNumber>
    </recommendedName>
    <alternativeName>
        <fullName evidence="5">N5-glutamine methyltransferase PrmC</fullName>
    </alternativeName>
    <alternativeName>
        <fullName evidence="5">Protein-(glutamine-N5) MTase PrmC</fullName>
    </alternativeName>
    <alternativeName>
        <fullName evidence="5">Protein-glutamine N-methyltransferase PrmC</fullName>
    </alternativeName>
</protein>
<keyword evidence="2 5" id="KW-0808">Transferase</keyword>
<dbReference type="GO" id="GO:0032259">
    <property type="term" value="P:methylation"/>
    <property type="evidence" value="ECO:0007669"/>
    <property type="project" value="UniProtKB-KW"/>
</dbReference>
<comment type="similarity">
    <text evidence="5">Belongs to the protein N5-glutamine methyltransferase family. PrmC subfamily.</text>
</comment>
<accession>A0A1L5P8S7</accession>
<evidence type="ECO:0000259" key="6">
    <source>
        <dbReference type="Pfam" id="PF05175"/>
    </source>
</evidence>
<keyword evidence="1 5" id="KW-0489">Methyltransferase</keyword>
<dbReference type="EC" id="2.1.1.297" evidence="5"/>
<dbReference type="InterPro" id="IPR004556">
    <property type="entry name" value="HemK-like"/>
</dbReference>
<organism evidence="8 9">
    <name type="scientific">Rhizobium etli 8C-3</name>
    <dbReference type="NCBI Taxonomy" id="538025"/>
    <lineage>
        <taxon>Bacteria</taxon>
        <taxon>Pseudomonadati</taxon>
        <taxon>Pseudomonadota</taxon>
        <taxon>Alphaproteobacteria</taxon>
        <taxon>Hyphomicrobiales</taxon>
        <taxon>Rhizobiaceae</taxon>
        <taxon>Rhizobium/Agrobacterium group</taxon>
        <taxon>Rhizobium</taxon>
    </lineage>
</organism>
<dbReference type="InterPro" id="IPR040758">
    <property type="entry name" value="PrmC_N"/>
</dbReference>
<sequence length="297" mass="31935">MTGTRPTVSKVLAEVRRRFTEAGIADPATDARLLVAGLLKFSSTEILSRGNEPVAGDKEALILAAVERRLAHEPVHRILGEREFYGLPLWLSAETLEPRPDTEILVDTMLPYLRTLAKTEEHLHILDLGTGTGAICLALLSECPEASGIGSDVSAGALRTAESNAARNGLKERFETVQSSWFQNIHGMFHAIVSNPPYIASSILDSLAPEVTKFDPATALDGGPDGLDAYKAIAKDAAGFMQPNGVIGLEIGYDQRNHVTAVFEAAGFKCVDSAKDYGQNDRVLVFAPIASSDKLQH</sequence>
<dbReference type="PROSITE" id="PS00092">
    <property type="entry name" value="N6_MTASE"/>
    <property type="match status" value="1"/>
</dbReference>